<dbReference type="AlphaFoldDB" id="A0A3S1A2F2"/>
<sequence>MTPVSTGLIKLTPTQPVGGEIVRQGSNNRPPASEADVLRQYYRAPVDDGDDDDYDVGVVVVVLLLLMMMMMLMTWIKIMIRQRSRKPDKILTGLVGTAQGCKKGPEEAGQLEQNDKQVSYSEEKAIIKSLLRRKWKQQHPDFNKTDSYHHLSRPDQVIVLRLRTGHNRMNSHMYKKFKIGESEMCPCAEGEMNTEHLLQHCTLHSTARKEIWPDETSLREKLQGDLGALQRTASFVRTTGISI</sequence>
<evidence type="ECO:0000313" key="2">
    <source>
        <dbReference type="EMBL" id="RUS80934.1"/>
    </source>
</evidence>
<dbReference type="OrthoDB" id="6145106at2759"/>
<keyword evidence="1" id="KW-0472">Membrane</keyword>
<gene>
    <name evidence="2" type="ORF">EGW08_011315</name>
</gene>
<proteinExistence type="predicted"/>
<accession>A0A3S1A2F2</accession>
<evidence type="ECO:0000313" key="3">
    <source>
        <dbReference type="Proteomes" id="UP000271974"/>
    </source>
</evidence>
<evidence type="ECO:0008006" key="4">
    <source>
        <dbReference type="Google" id="ProtNLM"/>
    </source>
</evidence>
<organism evidence="2 3">
    <name type="scientific">Elysia chlorotica</name>
    <name type="common">Eastern emerald elysia</name>
    <name type="synonym">Sea slug</name>
    <dbReference type="NCBI Taxonomy" id="188477"/>
    <lineage>
        <taxon>Eukaryota</taxon>
        <taxon>Metazoa</taxon>
        <taxon>Spiralia</taxon>
        <taxon>Lophotrochozoa</taxon>
        <taxon>Mollusca</taxon>
        <taxon>Gastropoda</taxon>
        <taxon>Heterobranchia</taxon>
        <taxon>Euthyneura</taxon>
        <taxon>Panpulmonata</taxon>
        <taxon>Sacoglossa</taxon>
        <taxon>Placobranchoidea</taxon>
        <taxon>Plakobranchidae</taxon>
        <taxon>Elysia</taxon>
    </lineage>
</organism>
<dbReference type="STRING" id="188477.A0A3S1A2F2"/>
<evidence type="ECO:0000256" key="1">
    <source>
        <dbReference type="SAM" id="Phobius"/>
    </source>
</evidence>
<dbReference type="EMBL" id="RQTK01000365">
    <property type="protein sequence ID" value="RUS80934.1"/>
    <property type="molecule type" value="Genomic_DNA"/>
</dbReference>
<keyword evidence="1" id="KW-0812">Transmembrane</keyword>
<protein>
    <recommendedName>
        <fullName evidence="4">Reverse transcriptase zinc-binding domain-containing protein</fullName>
    </recommendedName>
</protein>
<comment type="caution">
    <text evidence="2">The sequence shown here is derived from an EMBL/GenBank/DDBJ whole genome shotgun (WGS) entry which is preliminary data.</text>
</comment>
<feature type="transmembrane region" description="Helical" evidence="1">
    <location>
        <begin position="56"/>
        <end position="76"/>
    </location>
</feature>
<keyword evidence="3" id="KW-1185">Reference proteome</keyword>
<keyword evidence="1" id="KW-1133">Transmembrane helix</keyword>
<name>A0A3S1A2F2_ELYCH</name>
<reference evidence="2 3" key="1">
    <citation type="submission" date="2019-01" db="EMBL/GenBank/DDBJ databases">
        <title>A draft genome assembly of the solar-powered sea slug Elysia chlorotica.</title>
        <authorList>
            <person name="Cai H."/>
            <person name="Li Q."/>
            <person name="Fang X."/>
            <person name="Li J."/>
            <person name="Curtis N.E."/>
            <person name="Altenburger A."/>
            <person name="Shibata T."/>
            <person name="Feng M."/>
            <person name="Maeda T."/>
            <person name="Schwartz J.A."/>
            <person name="Shigenobu S."/>
            <person name="Lundholm N."/>
            <person name="Nishiyama T."/>
            <person name="Yang H."/>
            <person name="Hasebe M."/>
            <person name="Li S."/>
            <person name="Pierce S.K."/>
            <person name="Wang J."/>
        </authorList>
    </citation>
    <scope>NUCLEOTIDE SEQUENCE [LARGE SCALE GENOMIC DNA]</scope>
    <source>
        <strain evidence="2">EC2010</strain>
        <tissue evidence="2">Whole organism of an adult</tissue>
    </source>
</reference>
<dbReference type="Proteomes" id="UP000271974">
    <property type="component" value="Unassembled WGS sequence"/>
</dbReference>